<evidence type="ECO:0000313" key="2">
    <source>
        <dbReference type="Proteomes" id="UP001163731"/>
    </source>
</evidence>
<reference evidence="1" key="1">
    <citation type="submission" date="2022-10" db="EMBL/GenBank/DDBJ databases">
        <title>Chryseobacterium babae sp. nov. isolated from the gut of the beetle Oryctes rhinoceros, and Chryseobacterium kimseyorum sp. nov., isolated from a stick insect rearing cage.</title>
        <authorList>
            <person name="Shelomi M."/>
            <person name="Han C.-J."/>
            <person name="Chen W.-M."/>
            <person name="Chen H.-K."/>
            <person name="Liaw S.-J."/>
            <person name="Muhle E."/>
            <person name="Clermont D."/>
        </authorList>
    </citation>
    <scope>NUCLEOTIDE SEQUENCE</scope>
    <source>
        <strain evidence="1">09-1422</strain>
    </source>
</reference>
<evidence type="ECO:0000313" key="1">
    <source>
        <dbReference type="EMBL" id="MCW3170745.1"/>
    </source>
</evidence>
<comment type="caution">
    <text evidence="1">The sequence shown here is derived from an EMBL/GenBank/DDBJ whole genome shotgun (WGS) entry which is preliminary data.</text>
</comment>
<dbReference type="Proteomes" id="UP001163731">
    <property type="component" value="Unassembled WGS sequence"/>
</dbReference>
<accession>A0ABT3I3U8</accession>
<organism evidence="1 2">
    <name type="scientific">Chryseobacterium kimseyorum</name>
    <dbReference type="NCBI Taxonomy" id="2984028"/>
    <lineage>
        <taxon>Bacteria</taxon>
        <taxon>Pseudomonadati</taxon>
        <taxon>Bacteroidota</taxon>
        <taxon>Flavobacteriia</taxon>
        <taxon>Flavobacteriales</taxon>
        <taxon>Weeksellaceae</taxon>
        <taxon>Chryseobacterium group</taxon>
        <taxon>Chryseobacterium</taxon>
    </lineage>
</organism>
<gene>
    <name evidence="1" type="ORF">OMO38_19620</name>
</gene>
<name>A0ABT3I3U8_9FLAO</name>
<proteinExistence type="predicted"/>
<sequence>MDYNIIREIIDLLKDFEKSCREGNKHPITKEGFIAWLSENYTYKFETEKGDKQIR</sequence>
<keyword evidence="2" id="KW-1185">Reference proteome</keyword>
<protein>
    <submittedName>
        <fullName evidence="1">Uncharacterized protein</fullName>
    </submittedName>
</protein>
<dbReference type="RefSeq" id="WP_264751875.1">
    <property type="nucleotide sequence ID" value="NZ_JAPDHW010000027.1"/>
</dbReference>
<dbReference type="EMBL" id="JAPDHW010000027">
    <property type="protein sequence ID" value="MCW3170745.1"/>
    <property type="molecule type" value="Genomic_DNA"/>
</dbReference>